<evidence type="ECO:0000313" key="13">
    <source>
        <dbReference type="Proteomes" id="UP000000577"/>
    </source>
</evidence>
<dbReference type="EMBL" id="AE017180">
    <property type="protein sequence ID" value="AAR35478.1"/>
    <property type="molecule type" value="Genomic_DNA"/>
</dbReference>
<dbReference type="PANTHER" id="PTHR30352">
    <property type="entry name" value="PYRUVATE FORMATE-LYASE-ACTIVATING ENZYME"/>
    <property type="match status" value="1"/>
</dbReference>
<dbReference type="OrthoDB" id="9782387at2"/>
<dbReference type="SFLD" id="SFLDS00029">
    <property type="entry name" value="Radical_SAM"/>
    <property type="match status" value="1"/>
</dbReference>
<dbReference type="InterPro" id="IPR058240">
    <property type="entry name" value="rSAM_sf"/>
</dbReference>
<dbReference type="InterPro" id="IPR034457">
    <property type="entry name" value="Organic_radical-activating"/>
</dbReference>
<feature type="domain" description="4Fe-4S ferredoxin-type" evidence="10">
    <location>
        <begin position="47"/>
        <end position="76"/>
    </location>
</feature>
<evidence type="ECO:0000256" key="7">
    <source>
        <dbReference type="ARBA" id="ARBA00023002"/>
    </source>
</evidence>
<feature type="domain" description="Radical SAM core" evidence="11">
    <location>
        <begin position="16"/>
        <end position="293"/>
    </location>
</feature>
<dbReference type="RefSeq" id="WP_010942747.1">
    <property type="nucleotide sequence ID" value="NC_002939.5"/>
</dbReference>
<evidence type="ECO:0000256" key="6">
    <source>
        <dbReference type="ARBA" id="ARBA00022723"/>
    </source>
</evidence>
<dbReference type="InterPro" id="IPR001989">
    <property type="entry name" value="Radical_activat_CS"/>
</dbReference>
<keyword evidence="9" id="KW-0411">Iron-sulfur</keyword>
<reference evidence="12 13" key="2">
    <citation type="journal article" date="2012" name="BMC Genomics">
        <title>Comparative genomic analysis of Geobacter sulfurreducens KN400, a strain with enhanced capacity for extracellular electron transfer and electricity production.</title>
        <authorList>
            <person name="Butler J.E."/>
            <person name="Young N.D."/>
            <person name="Aklujkar M."/>
            <person name="Lovley D.R."/>
        </authorList>
    </citation>
    <scope>NUCLEOTIDE SEQUENCE [LARGE SCALE GENOMIC DNA]</scope>
    <source>
        <strain evidence="13">ATCC 51573 / DSM 12127 / PCA</strain>
    </source>
</reference>
<dbReference type="PATRIC" id="fig|243231.5.peg.2140"/>
<reference evidence="12 13" key="1">
    <citation type="journal article" date="2003" name="Science">
        <title>Genome of Geobacter sulfurreducens: metal reduction in subsurface environments.</title>
        <authorList>
            <person name="Methe B.A."/>
            <person name="Nelson K.E."/>
            <person name="Eisen J.A."/>
            <person name="Paulsen I.T."/>
            <person name="Nelson W."/>
            <person name="Heidelberg J.F."/>
            <person name="Wu D."/>
            <person name="Wu M."/>
            <person name="Ward N."/>
            <person name="Beanan M.J."/>
            <person name="Dodson R.J."/>
            <person name="Madupu R."/>
            <person name="Brinkac L.M."/>
            <person name="Daugherty S.C."/>
            <person name="DeBoy R.T."/>
            <person name="Durkin A.S."/>
            <person name="Gwinn M."/>
            <person name="Kolonay J.F."/>
            <person name="Sullivan S.A."/>
            <person name="Haft D.H."/>
            <person name="Selengut J."/>
            <person name="Davidsen T.M."/>
            <person name="Zafar N."/>
            <person name="White O."/>
            <person name="Tran B."/>
            <person name="Romero C."/>
            <person name="Forberger H.A."/>
            <person name="Weidman J."/>
            <person name="Khouri H."/>
            <person name="Feldblyum T.V."/>
            <person name="Utterback T.R."/>
            <person name="Van Aken S.E."/>
            <person name="Lovley D.R."/>
            <person name="Fraser C.M."/>
        </authorList>
    </citation>
    <scope>NUCLEOTIDE SEQUENCE [LARGE SCALE GENOMIC DNA]</scope>
    <source>
        <strain evidence="13">ATCC 51573 / DSM 12127 / PCA</strain>
    </source>
</reference>
<evidence type="ECO:0000259" key="11">
    <source>
        <dbReference type="PROSITE" id="PS51918"/>
    </source>
</evidence>
<dbReference type="InterPro" id="IPR007197">
    <property type="entry name" value="rSAM"/>
</dbReference>
<dbReference type="HOGENOM" id="CLU_058969_0_0_7"/>
<dbReference type="SFLD" id="SFLDG01118">
    <property type="entry name" value="activating_enzymes__group_2"/>
    <property type="match status" value="1"/>
</dbReference>
<accession>Q74BD9</accession>
<keyword evidence="8" id="KW-0408">Iron</keyword>
<dbReference type="KEGG" id="gsu:GSU2102"/>
<sequence length="298" mass="31909">MIDRGIVFNIQKYSISDGPGIRTTVFLKGCPASCWWCHNPESQAPAPEMTLVEGRCLSCGECARACPHGTAGRGQGREAACLICGRCADACPTGARRLAGTEMTVADVLAALLKDRIFYEESGGGATFSGGEPLCQPGFLKALLAGCRERGIRTAVDTGGFAPRDQFLEVATAADLILYDLKLMDAERHRAVVGLDNRMVLDNLAALGAVHDTIWIRIPIIPGVNDDRANLEATAALAARTPGVRQVNLLPYHRTWHGKLRQLGRAGADDAIATPSRERMEELVRIFRAAGLTTIIGG</sequence>
<evidence type="ECO:0000256" key="4">
    <source>
        <dbReference type="ARBA" id="ARBA00022485"/>
    </source>
</evidence>
<dbReference type="InParanoid" id="Q74BD9"/>
<evidence type="ECO:0000256" key="9">
    <source>
        <dbReference type="ARBA" id="ARBA00023014"/>
    </source>
</evidence>
<dbReference type="SFLD" id="SFLDG01066">
    <property type="entry name" value="organic_radical-activating_enz"/>
    <property type="match status" value="1"/>
</dbReference>
<dbReference type="Proteomes" id="UP000000577">
    <property type="component" value="Chromosome"/>
</dbReference>
<comment type="cofactor">
    <cofactor evidence="1">
        <name>[4Fe-4S] cluster</name>
        <dbReference type="ChEBI" id="CHEBI:49883"/>
    </cofactor>
</comment>
<evidence type="ECO:0000256" key="2">
    <source>
        <dbReference type="ARBA" id="ARBA00009777"/>
    </source>
</evidence>
<dbReference type="EnsemblBacteria" id="AAR35478">
    <property type="protein sequence ID" value="AAR35478"/>
    <property type="gene ID" value="GSU2102"/>
</dbReference>
<evidence type="ECO:0000256" key="8">
    <source>
        <dbReference type="ARBA" id="ARBA00023004"/>
    </source>
</evidence>
<keyword evidence="6" id="KW-0479">Metal-binding</keyword>
<keyword evidence="13" id="KW-1185">Reference proteome</keyword>
<dbReference type="InterPro" id="IPR013785">
    <property type="entry name" value="Aldolase_TIM"/>
</dbReference>
<evidence type="ECO:0000256" key="5">
    <source>
        <dbReference type="ARBA" id="ARBA00022691"/>
    </source>
</evidence>
<evidence type="ECO:0000256" key="3">
    <source>
        <dbReference type="ARBA" id="ARBA00011245"/>
    </source>
</evidence>
<dbReference type="Gene3D" id="3.20.20.70">
    <property type="entry name" value="Aldolase class I"/>
    <property type="match status" value="1"/>
</dbReference>
<dbReference type="Pfam" id="PF00037">
    <property type="entry name" value="Fer4"/>
    <property type="match status" value="1"/>
</dbReference>
<dbReference type="Pfam" id="PF04055">
    <property type="entry name" value="Radical_SAM"/>
    <property type="match status" value="1"/>
</dbReference>
<keyword evidence="4" id="KW-0004">4Fe-4S</keyword>
<comment type="subunit">
    <text evidence="3">Monomer.</text>
</comment>
<dbReference type="PANTHER" id="PTHR30352:SF4">
    <property type="entry name" value="PYRUVATE FORMATE-LYASE 2-ACTIVATING ENZYME"/>
    <property type="match status" value="1"/>
</dbReference>
<feature type="domain" description="4Fe-4S ferredoxin-type" evidence="10">
    <location>
        <begin position="78"/>
        <end position="101"/>
    </location>
</feature>
<dbReference type="PROSITE" id="PS51918">
    <property type="entry name" value="RADICAL_SAM"/>
    <property type="match status" value="1"/>
</dbReference>
<organism evidence="12 13">
    <name type="scientific">Geobacter sulfurreducens (strain ATCC 51573 / DSM 12127 / PCA)</name>
    <dbReference type="NCBI Taxonomy" id="243231"/>
    <lineage>
        <taxon>Bacteria</taxon>
        <taxon>Pseudomonadati</taxon>
        <taxon>Thermodesulfobacteriota</taxon>
        <taxon>Desulfuromonadia</taxon>
        <taxon>Geobacterales</taxon>
        <taxon>Geobacteraceae</taxon>
        <taxon>Geobacter</taxon>
    </lineage>
</organism>
<keyword evidence="5" id="KW-0949">S-adenosyl-L-methionine</keyword>
<dbReference type="GO" id="GO:0046872">
    <property type="term" value="F:metal ion binding"/>
    <property type="evidence" value="ECO:0007669"/>
    <property type="project" value="UniProtKB-KW"/>
</dbReference>
<dbReference type="InterPro" id="IPR017896">
    <property type="entry name" value="4Fe4S_Fe-S-bd"/>
</dbReference>
<dbReference type="PROSITE" id="PS51379">
    <property type="entry name" value="4FE4S_FER_2"/>
    <property type="match status" value="2"/>
</dbReference>
<evidence type="ECO:0000256" key="1">
    <source>
        <dbReference type="ARBA" id="ARBA00001966"/>
    </source>
</evidence>
<dbReference type="NCBIfam" id="TIGR02494">
    <property type="entry name" value="PFLE_PFLC"/>
    <property type="match status" value="1"/>
</dbReference>
<dbReference type="FunCoup" id="Q74BD9">
    <property type="interactions" value="77"/>
</dbReference>
<dbReference type="SUPFAM" id="SSF54862">
    <property type="entry name" value="4Fe-4S ferredoxins"/>
    <property type="match status" value="1"/>
</dbReference>
<protein>
    <submittedName>
        <fullName evidence="12">Glycerol dehydratase-activating enzyme, putative</fullName>
    </submittedName>
</protein>
<dbReference type="eggNOG" id="COG1180">
    <property type="taxonomic scope" value="Bacteria"/>
</dbReference>
<dbReference type="Gene3D" id="3.30.70.20">
    <property type="match status" value="1"/>
</dbReference>
<dbReference type="InterPro" id="IPR017900">
    <property type="entry name" value="4Fe4S_Fe_S_CS"/>
</dbReference>
<dbReference type="GO" id="GO:0051539">
    <property type="term" value="F:4 iron, 4 sulfur cluster binding"/>
    <property type="evidence" value="ECO:0007669"/>
    <property type="project" value="UniProtKB-KW"/>
</dbReference>
<dbReference type="SUPFAM" id="SSF102114">
    <property type="entry name" value="Radical SAM enzymes"/>
    <property type="match status" value="1"/>
</dbReference>
<dbReference type="PIRSF" id="PIRSF000371">
    <property type="entry name" value="PFL_act_enz"/>
    <property type="match status" value="1"/>
</dbReference>
<dbReference type="PROSITE" id="PS01087">
    <property type="entry name" value="RADICAL_ACTIVATING"/>
    <property type="match status" value="1"/>
</dbReference>
<dbReference type="GO" id="GO:0016491">
    <property type="term" value="F:oxidoreductase activity"/>
    <property type="evidence" value="ECO:0007669"/>
    <property type="project" value="UniProtKB-KW"/>
</dbReference>
<proteinExistence type="inferred from homology"/>
<dbReference type="PROSITE" id="PS00198">
    <property type="entry name" value="4FE4S_FER_1"/>
    <property type="match status" value="1"/>
</dbReference>
<name>Q74BD9_GEOSL</name>
<dbReference type="InterPro" id="IPR012839">
    <property type="entry name" value="Organic_radical_activase"/>
</dbReference>
<dbReference type="STRING" id="243231.GSU2102"/>
<dbReference type="CDD" id="cd01335">
    <property type="entry name" value="Radical_SAM"/>
    <property type="match status" value="1"/>
</dbReference>
<dbReference type="InterPro" id="IPR040074">
    <property type="entry name" value="BssD/PflA/YjjW"/>
</dbReference>
<comment type="similarity">
    <text evidence="2">Belongs to the organic radical-activating enzymes family.</text>
</comment>
<dbReference type="AlphaFoldDB" id="Q74BD9"/>
<evidence type="ECO:0000313" key="12">
    <source>
        <dbReference type="EMBL" id="AAR35478.1"/>
    </source>
</evidence>
<dbReference type="SMR" id="Q74BD9"/>
<evidence type="ECO:0000259" key="10">
    <source>
        <dbReference type="PROSITE" id="PS51379"/>
    </source>
</evidence>
<keyword evidence="7" id="KW-0560">Oxidoreductase</keyword>
<gene>
    <name evidence="12" type="ordered locus">GSU2102</name>
</gene>